<dbReference type="GeneID" id="25275160"/>
<feature type="region of interest" description="Disordered" evidence="1">
    <location>
        <begin position="23"/>
        <end position="47"/>
    </location>
</feature>
<dbReference type="AlphaFoldDB" id="A0A072PQV0"/>
<dbReference type="OrthoDB" id="9997739at2759"/>
<dbReference type="RefSeq" id="XP_013264826.1">
    <property type="nucleotide sequence ID" value="XM_013409372.1"/>
</dbReference>
<reference evidence="3 4" key="1">
    <citation type="submission" date="2013-03" db="EMBL/GenBank/DDBJ databases">
        <title>The Genome Sequence of Exophiala aquamarina CBS 119918.</title>
        <authorList>
            <consortium name="The Broad Institute Genomics Platform"/>
            <person name="Cuomo C."/>
            <person name="de Hoog S."/>
            <person name="Gorbushina A."/>
            <person name="Walker B."/>
            <person name="Young S.K."/>
            <person name="Zeng Q."/>
            <person name="Gargeya S."/>
            <person name="Fitzgerald M."/>
            <person name="Haas B."/>
            <person name="Abouelleil A."/>
            <person name="Allen A.W."/>
            <person name="Alvarado L."/>
            <person name="Arachchi H.M."/>
            <person name="Berlin A.M."/>
            <person name="Chapman S.B."/>
            <person name="Gainer-Dewar J."/>
            <person name="Goldberg J."/>
            <person name="Griggs A."/>
            <person name="Gujja S."/>
            <person name="Hansen M."/>
            <person name="Howarth C."/>
            <person name="Imamovic A."/>
            <person name="Ireland A."/>
            <person name="Larimer J."/>
            <person name="McCowan C."/>
            <person name="Murphy C."/>
            <person name="Pearson M."/>
            <person name="Poon T.W."/>
            <person name="Priest M."/>
            <person name="Roberts A."/>
            <person name="Saif S."/>
            <person name="Shea T."/>
            <person name="Sisk P."/>
            <person name="Sykes S."/>
            <person name="Wortman J."/>
            <person name="Nusbaum C."/>
            <person name="Birren B."/>
        </authorList>
    </citation>
    <scope>NUCLEOTIDE SEQUENCE [LARGE SCALE GENOMIC DNA]</scope>
    <source>
        <strain evidence="3 4">CBS 119918</strain>
    </source>
</reference>
<keyword evidence="4" id="KW-1185">Reference proteome</keyword>
<dbReference type="Gene3D" id="3.30.710.10">
    <property type="entry name" value="Potassium Channel Kv1.1, Chain A"/>
    <property type="match status" value="1"/>
</dbReference>
<dbReference type="SMART" id="SM00225">
    <property type="entry name" value="BTB"/>
    <property type="match status" value="1"/>
</dbReference>
<name>A0A072PQV0_9EURO</name>
<feature type="domain" description="BTB" evidence="2">
    <location>
        <begin position="61"/>
        <end position="131"/>
    </location>
</feature>
<evidence type="ECO:0000259" key="2">
    <source>
        <dbReference type="PROSITE" id="PS50097"/>
    </source>
</evidence>
<accession>A0A072PQV0</accession>
<dbReference type="EMBL" id="AMGV01000001">
    <property type="protein sequence ID" value="KEF62236.1"/>
    <property type="molecule type" value="Genomic_DNA"/>
</dbReference>
<evidence type="ECO:0000256" key="1">
    <source>
        <dbReference type="SAM" id="MobiDB-lite"/>
    </source>
</evidence>
<evidence type="ECO:0000313" key="4">
    <source>
        <dbReference type="Proteomes" id="UP000027920"/>
    </source>
</evidence>
<evidence type="ECO:0000313" key="3">
    <source>
        <dbReference type="EMBL" id="KEF62236.1"/>
    </source>
</evidence>
<protein>
    <recommendedName>
        <fullName evidence="2">BTB domain-containing protein</fullName>
    </recommendedName>
</protein>
<dbReference type="SUPFAM" id="SSF54695">
    <property type="entry name" value="POZ domain"/>
    <property type="match status" value="1"/>
</dbReference>
<dbReference type="InterPro" id="IPR011333">
    <property type="entry name" value="SKP1/BTB/POZ_sf"/>
</dbReference>
<dbReference type="PROSITE" id="PS50097">
    <property type="entry name" value="BTB"/>
    <property type="match status" value="1"/>
</dbReference>
<dbReference type="Pfam" id="PF00651">
    <property type="entry name" value="BTB"/>
    <property type="match status" value="1"/>
</dbReference>
<gene>
    <name evidence="3" type="ORF">A1O9_00208</name>
</gene>
<dbReference type="InterPro" id="IPR000210">
    <property type="entry name" value="BTB/POZ_dom"/>
</dbReference>
<sequence length="325" mass="36282">MADQVAVLPVPNLPLPILAQPEDLSEELSEGRSENHSERLGDWDFRDPKPDENPMISYSSPTVTLLVGPEKVAMMAHRAFLTNYDGFFATCLKDDRFAEGMKNKISLPDEETEKIGKILMFLYTGKLWSPLPDSVACPSNTELVEFYTLADKYCLKELANIAVNYVGPGRWCQEPFPWSLFKRLNDSVLRGSMMWSKLVEWVCREILSDHNSDEYLGELRSIVDGLGSDPSAAIDFLREISDIRTARAGAVIAWAASEGEAGASAHGWDNSPISHSVLYADHGCLIELDSILNAGFRLEIAITIELLHGISDQRKATLNEHSYMW</sequence>
<dbReference type="PANTHER" id="PTHR47843">
    <property type="entry name" value="BTB DOMAIN-CONTAINING PROTEIN-RELATED"/>
    <property type="match status" value="1"/>
</dbReference>
<feature type="compositionally biased region" description="Basic and acidic residues" evidence="1">
    <location>
        <begin position="29"/>
        <end position="47"/>
    </location>
</feature>
<dbReference type="HOGENOM" id="CLU_855380_0_0_1"/>
<dbReference type="CDD" id="cd18186">
    <property type="entry name" value="BTB_POZ_ZBTB_KLHL-like"/>
    <property type="match status" value="1"/>
</dbReference>
<dbReference type="PANTHER" id="PTHR47843:SF7">
    <property type="entry name" value="BTB DOMAIN-CONTAINING PROTEIN"/>
    <property type="match status" value="1"/>
</dbReference>
<comment type="caution">
    <text evidence="3">The sequence shown here is derived from an EMBL/GenBank/DDBJ whole genome shotgun (WGS) entry which is preliminary data.</text>
</comment>
<dbReference type="VEuPathDB" id="FungiDB:A1O9_00208"/>
<proteinExistence type="predicted"/>
<organism evidence="3 4">
    <name type="scientific">Exophiala aquamarina CBS 119918</name>
    <dbReference type="NCBI Taxonomy" id="1182545"/>
    <lineage>
        <taxon>Eukaryota</taxon>
        <taxon>Fungi</taxon>
        <taxon>Dikarya</taxon>
        <taxon>Ascomycota</taxon>
        <taxon>Pezizomycotina</taxon>
        <taxon>Eurotiomycetes</taxon>
        <taxon>Chaetothyriomycetidae</taxon>
        <taxon>Chaetothyriales</taxon>
        <taxon>Herpotrichiellaceae</taxon>
        <taxon>Exophiala</taxon>
    </lineage>
</organism>
<dbReference type="Proteomes" id="UP000027920">
    <property type="component" value="Unassembled WGS sequence"/>
</dbReference>